<feature type="transmembrane region" description="Helical" evidence="1">
    <location>
        <begin position="119"/>
        <end position="139"/>
    </location>
</feature>
<keyword evidence="1" id="KW-0812">Transmembrane</keyword>
<evidence type="ECO:0000256" key="1">
    <source>
        <dbReference type="SAM" id="Phobius"/>
    </source>
</evidence>
<protein>
    <submittedName>
        <fullName evidence="2">Uncharacterized protein</fullName>
    </submittedName>
</protein>
<keyword evidence="1" id="KW-1133">Transmembrane helix</keyword>
<reference evidence="2" key="1">
    <citation type="submission" date="2023-10" db="EMBL/GenBank/DDBJ databases">
        <title>Genome assemblies of two species of porcelain crab, Petrolisthes cinctipes and Petrolisthes manimaculis (Anomura: Porcellanidae).</title>
        <authorList>
            <person name="Angst P."/>
        </authorList>
    </citation>
    <scope>NUCLEOTIDE SEQUENCE</scope>
    <source>
        <strain evidence="2">PB745_01</strain>
        <tissue evidence="2">Gill</tissue>
    </source>
</reference>
<feature type="transmembrane region" description="Helical" evidence="1">
    <location>
        <begin position="53"/>
        <end position="75"/>
    </location>
</feature>
<feature type="transmembrane region" description="Helical" evidence="1">
    <location>
        <begin position="95"/>
        <end position="112"/>
    </location>
</feature>
<name>A0AAE1EK88_PETCI</name>
<organism evidence="2 3">
    <name type="scientific">Petrolisthes cinctipes</name>
    <name type="common">Flat porcelain crab</name>
    <dbReference type="NCBI Taxonomy" id="88211"/>
    <lineage>
        <taxon>Eukaryota</taxon>
        <taxon>Metazoa</taxon>
        <taxon>Ecdysozoa</taxon>
        <taxon>Arthropoda</taxon>
        <taxon>Crustacea</taxon>
        <taxon>Multicrustacea</taxon>
        <taxon>Malacostraca</taxon>
        <taxon>Eumalacostraca</taxon>
        <taxon>Eucarida</taxon>
        <taxon>Decapoda</taxon>
        <taxon>Pleocyemata</taxon>
        <taxon>Anomura</taxon>
        <taxon>Galatheoidea</taxon>
        <taxon>Porcellanidae</taxon>
        <taxon>Petrolisthes</taxon>
    </lineage>
</organism>
<sequence length="175" mass="19094">MSKLHSTNIGWFCSHHLHSLPSSSPNSQTPLCGSSLFTYSISLFLTRPRFPTLLSSLILASLTPLLSSPIFVPLLSSLLFNPCPSYTSPALDRSLSLLSSLTLLAPLLALLTHSDSSPTPLYSTLLCLLSNFLCIPVTIIPPPYDIHAHPYAFPIYLSVCLSLPHSSFSTQLSYY</sequence>
<keyword evidence="3" id="KW-1185">Reference proteome</keyword>
<comment type="caution">
    <text evidence="2">The sequence shown here is derived from an EMBL/GenBank/DDBJ whole genome shotgun (WGS) entry which is preliminary data.</text>
</comment>
<evidence type="ECO:0000313" key="3">
    <source>
        <dbReference type="Proteomes" id="UP001286313"/>
    </source>
</evidence>
<dbReference type="EMBL" id="JAWQEG010007437">
    <property type="protein sequence ID" value="KAK3852401.1"/>
    <property type="molecule type" value="Genomic_DNA"/>
</dbReference>
<keyword evidence="1" id="KW-0472">Membrane</keyword>
<proteinExistence type="predicted"/>
<dbReference type="AlphaFoldDB" id="A0AAE1EK88"/>
<dbReference type="Proteomes" id="UP001286313">
    <property type="component" value="Unassembled WGS sequence"/>
</dbReference>
<gene>
    <name evidence="2" type="ORF">Pcinc_041013</name>
</gene>
<accession>A0AAE1EK88</accession>
<evidence type="ECO:0000313" key="2">
    <source>
        <dbReference type="EMBL" id="KAK3852401.1"/>
    </source>
</evidence>